<gene>
    <name evidence="1" type="ORF">MRB53_029606</name>
</gene>
<keyword evidence="2" id="KW-1185">Reference proteome</keyword>
<name>A0ACC2KJY6_PERAE</name>
<organism evidence="1 2">
    <name type="scientific">Persea americana</name>
    <name type="common">Avocado</name>
    <dbReference type="NCBI Taxonomy" id="3435"/>
    <lineage>
        <taxon>Eukaryota</taxon>
        <taxon>Viridiplantae</taxon>
        <taxon>Streptophyta</taxon>
        <taxon>Embryophyta</taxon>
        <taxon>Tracheophyta</taxon>
        <taxon>Spermatophyta</taxon>
        <taxon>Magnoliopsida</taxon>
        <taxon>Magnoliidae</taxon>
        <taxon>Laurales</taxon>
        <taxon>Lauraceae</taxon>
        <taxon>Persea</taxon>
    </lineage>
</organism>
<dbReference type="EMBL" id="CM056817">
    <property type="protein sequence ID" value="KAJ8621077.1"/>
    <property type="molecule type" value="Genomic_DNA"/>
</dbReference>
<reference evidence="1 2" key="1">
    <citation type="journal article" date="2022" name="Hortic Res">
        <title>A haplotype resolved chromosomal level avocado genome allows analysis of novel avocado genes.</title>
        <authorList>
            <person name="Nath O."/>
            <person name="Fletcher S.J."/>
            <person name="Hayward A."/>
            <person name="Shaw L.M."/>
            <person name="Masouleh A.K."/>
            <person name="Furtado A."/>
            <person name="Henry R.J."/>
            <person name="Mitter N."/>
        </authorList>
    </citation>
    <scope>NUCLEOTIDE SEQUENCE [LARGE SCALE GENOMIC DNA]</scope>
    <source>
        <strain evidence="2">cv. Hass</strain>
    </source>
</reference>
<evidence type="ECO:0000313" key="2">
    <source>
        <dbReference type="Proteomes" id="UP001234297"/>
    </source>
</evidence>
<accession>A0ACC2KJY6</accession>
<protein>
    <submittedName>
        <fullName evidence="1">Uncharacterized protein</fullName>
    </submittedName>
</protein>
<evidence type="ECO:0000313" key="1">
    <source>
        <dbReference type="EMBL" id="KAJ8621077.1"/>
    </source>
</evidence>
<comment type="caution">
    <text evidence="1">The sequence shown here is derived from an EMBL/GenBank/DDBJ whole genome shotgun (WGS) entry which is preliminary data.</text>
</comment>
<sequence length="304" mass="34781">MLERWDKEGRDHGREFEVEVFRELQNLTSDIISKAAFGSSYEEGKNVFQLQGQRTYLVSQALRTLLICLLPTKLNRKRWRLQKEIRESLLKIIQNKKEMSRDSGNLIDVMVSDGVDVGEIIEECKTFHFAGKETSANFLTWTILLLAMHPEWQHKAREEVLRVGMILNESLRLYPPAVMLMREASKDVKLGNLHIPAGTQIYLPMIAIHQDTQLWGEDAGHFNPLRFSDSRKHLGAFFPFGLGARACAGPNLSFGRIENRPGYDSRAVHVCRLTGLRSCSHVCYHVATSAWCPYHLPKDLNFQS</sequence>
<proteinExistence type="predicted"/>
<dbReference type="Proteomes" id="UP001234297">
    <property type="component" value="Chromosome 9"/>
</dbReference>